<dbReference type="EMBL" id="LCNV01000032">
    <property type="protein sequence ID" value="KKU63161.1"/>
    <property type="molecule type" value="Genomic_DNA"/>
</dbReference>
<accession>A0A0G1S1D2</accession>
<evidence type="ECO:0000313" key="1">
    <source>
        <dbReference type="EMBL" id="KKU63161.1"/>
    </source>
</evidence>
<reference evidence="1 2" key="1">
    <citation type="journal article" date="2015" name="Nature">
        <title>rRNA introns, odd ribosomes, and small enigmatic genomes across a large radiation of phyla.</title>
        <authorList>
            <person name="Brown C.T."/>
            <person name="Hug L.A."/>
            <person name="Thomas B.C."/>
            <person name="Sharon I."/>
            <person name="Castelle C.J."/>
            <person name="Singh A."/>
            <person name="Wilkins M.J."/>
            <person name="Williams K.H."/>
            <person name="Banfield J.F."/>
        </authorList>
    </citation>
    <scope>NUCLEOTIDE SEQUENCE [LARGE SCALE GENOMIC DNA]</scope>
</reference>
<dbReference type="AlphaFoldDB" id="A0A0G1S1D2"/>
<proteinExistence type="predicted"/>
<evidence type="ECO:0000313" key="2">
    <source>
        <dbReference type="Proteomes" id="UP000034364"/>
    </source>
</evidence>
<dbReference type="Proteomes" id="UP000034364">
    <property type="component" value="Unassembled WGS sequence"/>
</dbReference>
<gene>
    <name evidence="1" type="ORF">UX87_C0032G0009</name>
</gene>
<name>A0A0G1S1D2_9BACT</name>
<comment type="caution">
    <text evidence="1">The sequence shown here is derived from an EMBL/GenBank/DDBJ whole genome shotgun (WGS) entry which is preliminary data.</text>
</comment>
<organism evidence="1 2">
    <name type="scientific">Candidatus Amesbacteria bacterium GW2011_GWA1_47_16</name>
    <dbReference type="NCBI Taxonomy" id="1618353"/>
    <lineage>
        <taxon>Bacteria</taxon>
        <taxon>Candidatus Amesiibacteriota</taxon>
    </lineage>
</organism>
<protein>
    <submittedName>
        <fullName evidence="1">Uncharacterized protein</fullName>
    </submittedName>
</protein>
<sequence length="197" mass="22270">MDQDFQPQGKYKENMMPMEPARFDIKDIAYSQALLEGLPVKELETEPAIQRLNEQLEILKGILDQPGKVHPNPFTEISVETDPRTQEVMILIDTLLEGRDHHLTFVPQPDREKVPSVVVISADLPRQNSELPQREMLGQILISPQDKLVANAPEPDNVLRLLEKIVRLASTPVKFDFGLTPLTEGGLIMNTQPYLSK</sequence>